<evidence type="ECO:0000259" key="3">
    <source>
        <dbReference type="Pfam" id="PF16344"/>
    </source>
</evidence>
<evidence type="ECO:0000313" key="4">
    <source>
        <dbReference type="EMBL" id="WEK37106.1"/>
    </source>
</evidence>
<sequence>MQASRIQYLVQQYTLQALSPAEQEELLSLLNQPGNELQEILLEQLETAATQPIALPEAATLALFRSIVGVDKTGTLTERPPVPLYRRFVSFRRSWIAAAVLLLLGTGSYFWLQRPGRSAAPSTTATVADIQPGREGALLTLDDGSQVRLDSLKDGVIALQGGATVRVEDGILHYEGRGKETMVYNTMSTPKGRQFRLTLPDGTQVWLNSASSLHYPTSFNGTERKVSITGEAYFEVARNPQQPFRVNINNQAEVEVLGTHFNVNAYDNETIIATTLLQGSIRVTGANRSSATLQPGQQAELPQAGQPGSVQVIDQADIEKAMAWKNGLFSFENVSLEEIMRQLERWYDIEVVYESTIPEIVLTGEITRDVPLSDLLAALKKMGVQYRLDNRKLIILPS</sequence>
<name>A0AAJ5WRZ0_9BACT</name>
<feature type="transmembrane region" description="Helical" evidence="1">
    <location>
        <begin position="95"/>
        <end position="112"/>
    </location>
</feature>
<evidence type="ECO:0000256" key="1">
    <source>
        <dbReference type="SAM" id="Phobius"/>
    </source>
</evidence>
<keyword evidence="1" id="KW-0472">Membrane</keyword>
<dbReference type="PANTHER" id="PTHR30273">
    <property type="entry name" value="PERIPLASMIC SIGNAL SENSOR AND SIGMA FACTOR ACTIVATOR FECR-RELATED"/>
    <property type="match status" value="1"/>
</dbReference>
<dbReference type="Proteomes" id="UP001220610">
    <property type="component" value="Chromosome"/>
</dbReference>
<dbReference type="InterPro" id="IPR012373">
    <property type="entry name" value="Ferrdict_sens_TM"/>
</dbReference>
<dbReference type="FunFam" id="2.60.120.1440:FF:000001">
    <property type="entry name" value="Putative anti-sigma factor"/>
    <property type="match status" value="1"/>
</dbReference>
<dbReference type="Pfam" id="PF16344">
    <property type="entry name" value="FecR_C"/>
    <property type="match status" value="1"/>
</dbReference>
<keyword evidence="1" id="KW-0812">Transmembrane</keyword>
<protein>
    <submittedName>
        <fullName evidence="4">DUF4974 domain-containing protein</fullName>
    </submittedName>
</protein>
<gene>
    <name evidence="4" type="ORF">P0Y53_06295</name>
</gene>
<feature type="domain" description="Protein FecR C-terminal" evidence="3">
    <location>
        <begin position="329"/>
        <end position="395"/>
    </location>
</feature>
<organism evidence="4 5">
    <name type="scientific">Candidatus Pseudobacter hemicellulosilyticus</name>
    <dbReference type="NCBI Taxonomy" id="3121375"/>
    <lineage>
        <taxon>Bacteria</taxon>
        <taxon>Pseudomonadati</taxon>
        <taxon>Bacteroidota</taxon>
        <taxon>Chitinophagia</taxon>
        <taxon>Chitinophagales</taxon>
        <taxon>Chitinophagaceae</taxon>
        <taxon>Pseudobacter</taxon>
    </lineage>
</organism>
<dbReference type="Gene3D" id="2.60.120.1440">
    <property type="match status" value="1"/>
</dbReference>
<proteinExistence type="predicted"/>
<keyword evidence="1" id="KW-1133">Transmembrane helix</keyword>
<dbReference type="Gene3D" id="3.55.50.30">
    <property type="match status" value="1"/>
</dbReference>
<accession>A0AAJ5WRZ0</accession>
<dbReference type="AlphaFoldDB" id="A0AAJ5WRZ0"/>
<feature type="domain" description="FecR protein" evidence="2">
    <location>
        <begin position="186"/>
        <end position="281"/>
    </location>
</feature>
<dbReference type="EMBL" id="CP119311">
    <property type="protein sequence ID" value="WEK37106.1"/>
    <property type="molecule type" value="Genomic_DNA"/>
</dbReference>
<dbReference type="PANTHER" id="PTHR30273:SF2">
    <property type="entry name" value="PROTEIN FECR"/>
    <property type="match status" value="1"/>
</dbReference>
<evidence type="ECO:0000259" key="2">
    <source>
        <dbReference type="Pfam" id="PF04773"/>
    </source>
</evidence>
<dbReference type="Pfam" id="PF04773">
    <property type="entry name" value="FecR"/>
    <property type="match status" value="1"/>
</dbReference>
<dbReference type="GO" id="GO:0016989">
    <property type="term" value="F:sigma factor antagonist activity"/>
    <property type="evidence" value="ECO:0007669"/>
    <property type="project" value="TreeGrafter"/>
</dbReference>
<evidence type="ECO:0000313" key="5">
    <source>
        <dbReference type="Proteomes" id="UP001220610"/>
    </source>
</evidence>
<reference evidence="4" key="1">
    <citation type="submission" date="2023-03" db="EMBL/GenBank/DDBJ databases">
        <title>Andean soil-derived lignocellulolytic bacterial consortium as a source of novel taxa and putative plastic-active enzymes.</title>
        <authorList>
            <person name="Diaz-Garcia L."/>
            <person name="Chuvochina M."/>
            <person name="Feuerriegel G."/>
            <person name="Bunk B."/>
            <person name="Sproer C."/>
            <person name="Streit W.R."/>
            <person name="Rodriguez L.M."/>
            <person name="Overmann J."/>
            <person name="Jimenez D.J."/>
        </authorList>
    </citation>
    <scope>NUCLEOTIDE SEQUENCE</scope>
    <source>
        <strain evidence="4">MAG 7</strain>
    </source>
</reference>
<dbReference type="InterPro" id="IPR032508">
    <property type="entry name" value="FecR_C"/>
</dbReference>
<dbReference type="InterPro" id="IPR006860">
    <property type="entry name" value="FecR"/>
</dbReference>